<proteinExistence type="predicted"/>
<protein>
    <submittedName>
        <fullName evidence="1">Uncharacterized protein</fullName>
    </submittedName>
</protein>
<gene>
    <name evidence="1" type="ORF">O3M35_011722</name>
</gene>
<sequence length="50" mass="5998">MLKFQINQTNSVPKRTAQICFCVHHISRTVIASLKRFVYYFLMLPRLRLD</sequence>
<accession>A0AAW1CWA7</accession>
<evidence type="ECO:0000313" key="1">
    <source>
        <dbReference type="EMBL" id="KAK9503076.1"/>
    </source>
</evidence>
<reference evidence="1 2" key="1">
    <citation type="submission" date="2022-12" db="EMBL/GenBank/DDBJ databases">
        <title>Chromosome-level genome assembly of true bugs.</title>
        <authorList>
            <person name="Ma L."/>
            <person name="Li H."/>
        </authorList>
    </citation>
    <scope>NUCLEOTIDE SEQUENCE [LARGE SCALE GENOMIC DNA]</scope>
    <source>
        <strain evidence="1">Lab_2022b</strain>
    </source>
</reference>
<name>A0AAW1CWA7_9HEMI</name>
<dbReference type="Proteomes" id="UP001461498">
    <property type="component" value="Unassembled WGS sequence"/>
</dbReference>
<organism evidence="1 2">
    <name type="scientific">Rhynocoris fuscipes</name>
    <dbReference type="NCBI Taxonomy" id="488301"/>
    <lineage>
        <taxon>Eukaryota</taxon>
        <taxon>Metazoa</taxon>
        <taxon>Ecdysozoa</taxon>
        <taxon>Arthropoda</taxon>
        <taxon>Hexapoda</taxon>
        <taxon>Insecta</taxon>
        <taxon>Pterygota</taxon>
        <taxon>Neoptera</taxon>
        <taxon>Paraneoptera</taxon>
        <taxon>Hemiptera</taxon>
        <taxon>Heteroptera</taxon>
        <taxon>Panheteroptera</taxon>
        <taxon>Cimicomorpha</taxon>
        <taxon>Reduviidae</taxon>
        <taxon>Harpactorinae</taxon>
        <taxon>Harpactorini</taxon>
        <taxon>Rhynocoris</taxon>
    </lineage>
</organism>
<evidence type="ECO:0000313" key="2">
    <source>
        <dbReference type="Proteomes" id="UP001461498"/>
    </source>
</evidence>
<dbReference type="AlphaFoldDB" id="A0AAW1CWA7"/>
<comment type="caution">
    <text evidence="1">The sequence shown here is derived from an EMBL/GenBank/DDBJ whole genome shotgun (WGS) entry which is preliminary data.</text>
</comment>
<dbReference type="EMBL" id="JAPXFL010000008">
    <property type="protein sequence ID" value="KAK9503076.1"/>
    <property type="molecule type" value="Genomic_DNA"/>
</dbReference>
<keyword evidence="2" id="KW-1185">Reference proteome</keyword>